<evidence type="ECO:0000256" key="5">
    <source>
        <dbReference type="ARBA" id="ARBA00023152"/>
    </source>
</evidence>
<comment type="function">
    <text evidence="2">Catalyzes the interconversion of 2-phosphoglycerate and 3-phosphoglycerate.</text>
</comment>
<dbReference type="InterPro" id="IPR017850">
    <property type="entry name" value="Alkaline_phosphatase_core_sf"/>
</dbReference>
<dbReference type="NCBIfam" id="NF003160">
    <property type="entry name" value="PRK04135.1"/>
    <property type="match status" value="1"/>
</dbReference>
<evidence type="ECO:0000259" key="6">
    <source>
        <dbReference type="Pfam" id="PF01676"/>
    </source>
</evidence>
<dbReference type="GO" id="GO:0046872">
    <property type="term" value="F:metal ion binding"/>
    <property type="evidence" value="ECO:0007669"/>
    <property type="project" value="InterPro"/>
</dbReference>
<comment type="pathway">
    <text evidence="3">Carbohydrate degradation.</text>
</comment>
<dbReference type="AlphaFoldDB" id="A0A2S8FQR4"/>
<dbReference type="CDD" id="cd16011">
    <property type="entry name" value="iPGM_like"/>
    <property type="match status" value="1"/>
</dbReference>
<comment type="similarity">
    <text evidence="4">Belongs to the BPG-independent phosphoglycerate mutase family. A-PGAM subfamily.</text>
</comment>
<evidence type="ECO:0000256" key="4">
    <source>
        <dbReference type="ARBA" id="ARBA00005524"/>
    </source>
</evidence>
<sequence>MDQIDLVRSLKTKNDTKIVMFVGDGLGGLPHEPGGQTELEAAKTPNLDALAAKSVQGASIPVKPGIAPGSGPGHLGLFGYDPLKFLIGRGALEATGIGLPLQPGDVAVRCNFCTIDADGKITDRRAGRIPTEESAPLAESLNAIKIPGVEVIVKPVKEHRFVVIFRGGEGLGGNVHDTDPQATGVLPLDPVGVDDPSKKTAEIAKQFVEAAKKMLKDEKKANCLTMRGFSAKPDIPTYEDVYGLNAAAIAVYPMYKGLASLVGMEILGEPQTLEEEIKVLEENWDKYDFFFIHFKYTDSSGEDGDFDAKVKRTEEFDAQIPRILALNPDVVIVTGDHSTPSFLASHSWHPVPTLLYSNCCRPDGHKTFGENTAITGGLGHFEAQYLMTLAMANAHRLQKYGA</sequence>
<dbReference type="RefSeq" id="WP_105330252.1">
    <property type="nucleotide sequence ID" value="NZ_PUHY01000010.1"/>
</dbReference>
<proteinExistence type="inferred from homology"/>
<evidence type="ECO:0000313" key="7">
    <source>
        <dbReference type="EMBL" id="PQO34521.1"/>
    </source>
</evidence>
<evidence type="ECO:0000256" key="3">
    <source>
        <dbReference type="ARBA" id="ARBA00004921"/>
    </source>
</evidence>
<name>A0A2S8FQR4_9BACT</name>
<dbReference type="Gene3D" id="3.30.70.2130">
    <property type="entry name" value="Metalloenzyme domain"/>
    <property type="match status" value="1"/>
</dbReference>
<dbReference type="Pfam" id="PF10143">
    <property type="entry name" value="PhosphMutase"/>
    <property type="match status" value="1"/>
</dbReference>
<comment type="caution">
    <text evidence="7">The sequence shown here is derived from an EMBL/GenBank/DDBJ whole genome shotgun (WGS) entry which is preliminary data.</text>
</comment>
<accession>A0A2S8FQR4</accession>
<evidence type="ECO:0000313" key="8">
    <source>
        <dbReference type="Proteomes" id="UP000238322"/>
    </source>
</evidence>
<dbReference type="Pfam" id="PF01676">
    <property type="entry name" value="Metalloenzyme"/>
    <property type="match status" value="1"/>
</dbReference>
<keyword evidence="5" id="KW-0324">Glycolysis</keyword>
<dbReference type="OrthoDB" id="9804453at2"/>
<dbReference type="InterPro" id="IPR006124">
    <property type="entry name" value="Metalloenzyme"/>
</dbReference>
<reference evidence="7 8" key="1">
    <citation type="submission" date="2018-02" db="EMBL/GenBank/DDBJ databases">
        <title>Comparative genomes isolates from brazilian mangrove.</title>
        <authorList>
            <person name="Araujo J.E."/>
            <person name="Taketani R.G."/>
            <person name="Silva M.C.P."/>
            <person name="Loureco M.V."/>
            <person name="Andreote F.D."/>
        </authorList>
    </citation>
    <scope>NUCLEOTIDE SEQUENCE [LARGE SCALE GENOMIC DNA]</scope>
    <source>
        <strain evidence="7 8">Hex-1 MGV</strain>
    </source>
</reference>
<dbReference type="Gene3D" id="3.40.720.10">
    <property type="entry name" value="Alkaline Phosphatase, subunit A"/>
    <property type="match status" value="2"/>
</dbReference>
<dbReference type="PANTHER" id="PTHR31209:SF0">
    <property type="entry name" value="METALLOENZYME DOMAIN-CONTAINING PROTEIN"/>
    <property type="match status" value="1"/>
</dbReference>
<dbReference type="PANTHER" id="PTHR31209">
    <property type="entry name" value="COFACTOR-INDEPENDENT PHOSPHOGLYCERATE MUTASE"/>
    <property type="match status" value="1"/>
</dbReference>
<feature type="domain" description="Metalloenzyme" evidence="6">
    <location>
        <begin position="17"/>
        <end position="392"/>
    </location>
</feature>
<dbReference type="Proteomes" id="UP000238322">
    <property type="component" value="Unassembled WGS sequence"/>
</dbReference>
<dbReference type="EMBL" id="PUHY01000010">
    <property type="protein sequence ID" value="PQO34521.1"/>
    <property type="molecule type" value="Genomic_DNA"/>
</dbReference>
<dbReference type="PIRSF" id="PIRSF006392">
    <property type="entry name" value="IPGAM_arch"/>
    <property type="match status" value="1"/>
</dbReference>
<dbReference type="InterPro" id="IPR004456">
    <property type="entry name" value="Pglycerate_mutase_ApgM"/>
</dbReference>
<evidence type="ECO:0000256" key="2">
    <source>
        <dbReference type="ARBA" id="ARBA00002315"/>
    </source>
</evidence>
<comment type="catalytic activity">
    <reaction evidence="1">
        <text>(2R)-2-phosphoglycerate = (2R)-3-phosphoglycerate</text>
        <dbReference type="Rhea" id="RHEA:15901"/>
        <dbReference type="ChEBI" id="CHEBI:58272"/>
        <dbReference type="ChEBI" id="CHEBI:58289"/>
        <dbReference type="EC" id="5.4.2.12"/>
    </reaction>
</comment>
<evidence type="ECO:0000256" key="1">
    <source>
        <dbReference type="ARBA" id="ARBA00000370"/>
    </source>
</evidence>
<dbReference type="NCBIfam" id="TIGR00306">
    <property type="entry name" value="apgM"/>
    <property type="match status" value="1"/>
</dbReference>
<dbReference type="GO" id="GO:0004619">
    <property type="term" value="F:phosphoglycerate mutase activity"/>
    <property type="evidence" value="ECO:0007669"/>
    <property type="project" value="UniProtKB-EC"/>
</dbReference>
<gene>
    <name evidence="7" type="ORF">C5Y83_13465</name>
</gene>
<dbReference type="SUPFAM" id="SSF53649">
    <property type="entry name" value="Alkaline phosphatase-like"/>
    <property type="match status" value="1"/>
</dbReference>
<protein>
    <submittedName>
        <fullName evidence="7">Phosphoglycerate mutase</fullName>
    </submittedName>
</protein>
<organism evidence="7 8">
    <name type="scientific">Blastopirellula marina</name>
    <dbReference type="NCBI Taxonomy" id="124"/>
    <lineage>
        <taxon>Bacteria</taxon>
        <taxon>Pseudomonadati</taxon>
        <taxon>Planctomycetota</taxon>
        <taxon>Planctomycetia</taxon>
        <taxon>Pirellulales</taxon>
        <taxon>Pirellulaceae</taxon>
        <taxon>Blastopirellula</taxon>
    </lineage>
</organism>
<dbReference type="InterPro" id="IPR042253">
    <property type="entry name" value="Pglycerate_mutase_ApgM_sf"/>
</dbReference>
<dbReference type="GO" id="GO:0006096">
    <property type="term" value="P:glycolytic process"/>
    <property type="evidence" value="ECO:0007669"/>
    <property type="project" value="UniProtKB-KW"/>
</dbReference>